<dbReference type="InterPro" id="IPR000537">
    <property type="entry name" value="UbiA_prenyltransferase"/>
</dbReference>
<comment type="caution">
    <text evidence="7">The sequence shown here is derived from an EMBL/GenBank/DDBJ whole genome shotgun (WGS) entry which is preliminary data.</text>
</comment>
<feature type="transmembrane region" description="Helical" evidence="6">
    <location>
        <begin position="319"/>
        <end position="339"/>
    </location>
</feature>
<organism evidence="7 8">
    <name type="scientific">Maritimibacter fusiformis</name>
    <dbReference type="NCBI Taxonomy" id="2603819"/>
    <lineage>
        <taxon>Bacteria</taxon>
        <taxon>Pseudomonadati</taxon>
        <taxon>Pseudomonadota</taxon>
        <taxon>Alphaproteobacteria</taxon>
        <taxon>Rhodobacterales</taxon>
        <taxon>Roseobacteraceae</taxon>
        <taxon>Maritimibacter</taxon>
    </lineage>
</organism>
<dbReference type="Pfam" id="PF01040">
    <property type="entry name" value="UbiA"/>
    <property type="match status" value="1"/>
</dbReference>
<proteinExistence type="predicted"/>
<dbReference type="Proteomes" id="UP000322080">
    <property type="component" value="Unassembled WGS sequence"/>
</dbReference>
<comment type="subcellular location">
    <subcellularLocation>
        <location evidence="1">Membrane</location>
        <topology evidence="1">Multi-pass membrane protein</topology>
    </subcellularLocation>
</comment>
<sequence length="408" mass="43659">MDTTPRQSAPPLILDLDRDLMRGNLRAEMFWDAVGDDWRALLGRRDGVLPDPARLPVDEAARSAAEAARAEGRAVLLADSGAPELAAAMAAHLGWFDGIEPGRARTPPSSPPAKTPLMPTLLRQMRLHQWVKNVLVFLPLLAAHAFDPASLGWAALAFVAFGLIASGVYVLNDLTDLAADRRHRTKRNRPFASGALPLRFGFPMLAGLVGAGFALAAVVSPALVAALAAYFLLTTAYSMHLKGQLAVDIIVLAMLYTMRIVAGAAATGIVPSVWLLSFSVFVFLSLAAVKRLAELVDLDSRPGAKAAAGRAYTVEDRPIVAMIATSAGFLAVLVLALYLDTPEVRAQYDQPMVLWGICLVLLFWISRIVLLAHRGLVDQDPVVFALTDRVSRVSAIVMAGLFAAAMIA</sequence>
<evidence type="ECO:0000313" key="8">
    <source>
        <dbReference type="Proteomes" id="UP000322080"/>
    </source>
</evidence>
<dbReference type="AlphaFoldDB" id="A0A5D0RR00"/>
<keyword evidence="4 6" id="KW-1133">Transmembrane helix</keyword>
<evidence type="ECO:0000256" key="1">
    <source>
        <dbReference type="ARBA" id="ARBA00004141"/>
    </source>
</evidence>
<keyword evidence="5 6" id="KW-0472">Membrane</keyword>
<feature type="transmembrane region" description="Helical" evidence="6">
    <location>
        <begin position="351"/>
        <end position="370"/>
    </location>
</feature>
<dbReference type="NCBIfam" id="NF006088">
    <property type="entry name" value="PRK08238.1"/>
    <property type="match status" value="1"/>
</dbReference>
<name>A0A5D0RR00_9RHOB</name>
<evidence type="ECO:0000256" key="3">
    <source>
        <dbReference type="ARBA" id="ARBA00022692"/>
    </source>
</evidence>
<feature type="transmembrane region" description="Helical" evidence="6">
    <location>
        <begin position="152"/>
        <end position="171"/>
    </location>
</feature>
<dbReference type="CDD" id="cd13963">
    <property type="entry name" value="PT_UbiA_2"/>
    <property type="match status" value="1"/>
</dbReference>
<dbReference type="EMBL" id="VSIY01000003">
    <property type="protein sequence ID" value="TYB82984.1"/>
    <property type="molecule type" value="Genomic_DNA"/>
</dbReference>
<keyword evidence="3 6" id="KW-0812">Transmembrane</keyword>
<evidence type="ECO:0000256" key="5">
    <source>
        <dbReference type="ARBA" id="ARBA00023136"/>
    </source>
</evidence>
<keyword evidence="7" id="KW-0808">Transferase</keyword>
<feature type="transmembrane region" description="Helical" evidence="6">
    <location>
        <begin position="191"/>
        <end position="209"/>
    </location>
</feature>
<evidence type="ECO:0000256" key="4">
    <source>
        <dbReference type="ARBA" id="ARBA00022989"/>
    </source>
</evidence>
<keyword evidence="8" id="KW-1185">Reference proteome</keyword>
<dbReference type="GO" id="GO:0016765">
    <property type="term" value="F:transferase activity, transferring alkyl or aryl (other than methyl) groups"/>
    <property type="evidence" value="ECO:0007669"/>
    <property type="project" value="InterPro"/>
</dbReference>
<dbReference type="RefSeq" id="WP_148376074.1">
    <property type="nucleotide sequence ID" value="NZ_VSIY01000003.1"/>
</dbReference>
<dbReference type="InterPro" id="IPR044878">
    <property type="entry name" value="UbiA_sf"/>
</dbReference>
<keyword evidence="2" id="KW-1003">Cell membrane</keyword>
<feature type="transmembrane region" description="Helical" evidence="6">
    <location>
        <begin position="215"/>
        <end position="233"/>
    </location>
</feature>
<accession>A0A5D0RR00</accession>
<feature type="transmembrane region" description="Helical" evidence="6">
    <location>
        <begin position="390"/>
        <end position="407"/>
    </location>
</feature>
<protein>
    <submittedName>
        <fullName evidence="7">UbiA family prenyltransferase</fullName>
    </submittedName>
</protein>
<evidence type="ECO:0000256" key="2">
    <source>
        <dbReference type="ARBA" id="ARBA00022475"/>
    </source>
</evidence>
<evidence type="ECO:0000313" key="7">
    <source>
        <dbReference type="EMBL" id="TYB82984.1"/>
    </source>
</evidence>
<evidence type="ECO:0000256" key="6">
    <source>
        <dbReference type="SAM" id="Phobius"/>
    </source>
</evidence>
<reference evidence="7 8" key="1">
    <citation type="submission" date="2019-08" db="EMBL/GenBank/DDBJ databases">
        <title>Identification of a novel species of the genus Boseongicola.</title>
        <authorList>
            <person name="Zhang X.-Q."/>
        </authorList>
    </citation>
    <scope>NUCLEOTIDE SEQUENCE [LARGE SCALE GENOMIC DNA]</scope>
    <source>
        <strain evidence="7 8">HY14</strain>
    </source>
</reference>
<dbReference type="GO" id="GO:0016020">
    <property type="term" value="C:membrane"/>
    <property type="evidence" value="ECO:0007669"/>
    <property type="project" value="UniProtKB-SubCell"/>
</dbReference>
<dbReference type="Gene3D" id="1.10.357.140">
    <property type="entry name" value="UbiA prenyltransferase"/>
    <property type="match status" value="1"/>
</dbReference>
<gene>
    <name evidence="7" type="ORF">FVF75_02015</name>
</gene>